<evidence type="ECO:0000256" key="6">
    <source>
        <dbReference type="SAM" id="Phobius"/>
    </source>
</evidence>
<evidence type="ECO:0000256" key="1">
    <source>
        <dbReference type="ARBA" id="ARBA00004651"/>
    </source>
</evidence>
<name>A0A1I3PSW9_9EURY</name>
<protein>
    <submittedName>
        <fullName evidence="8">Formate dehydrogenase, gamma subunit</fullName>
    </submittedName>
</protein>
<dbReference type="PANTHER" id="PTHR30485">
    <property type="entry name" value="NI/FE-HYDROGENASE 1 B-TYPE CYTOCHROME SUBUNIT"/>
    <property type="match status" value="1"/>
</dbReference>
<feature type="transmembrane region" description="Helical" evidence="6">
    <location>
        <begin position="255"/>
        <end position="279"/>
    </location>
</feature>
<dbReference type="GeneID" id="14207573"/>
<dbReference type="Gene3D" id="1.20.950.20">
    <property type="entry name" value="Transmembrane di-heme cytochromes, Chain C"/>
    <property type="match status" value="1"/>
</dbReference>
<dbReference type="InterPro" id="IPR051542">
    <property type="entry name" value="Hydrogenase_cytochrome"/>
</dbReference>
<evidence type="ECO:0000259" key="7">
    <source>
        <dbReference type="Pfam" id="PF01292"/>
    </source>
</evidence>
<evidence type="ECO:0000313" key="8">
    <source>
        <dbReference type="EMBL" id="SFJ24589.1"/>
    </source>
</evidence>
<feature type="transmembrane region" description="Helical" evidence="6">
    <location>
        <begin position="136"/>
        <end position="157"/>
    </location>
</feature>
<proteinExistence type="predicted"/>
<evidence type="ECO:0000256" key="2">
    <source>
        <dbReference type="ARBA" id="ARBA00022475"/>
    </source>
</evidence>
<organism evidence="8 9">
    <name type="scientific">Natronobacterium gregoryi</name>
    <dbReference type="NCBI Taxonomy" id="44930"/>
    <lineage>
        <taxon>Archaea</taxon>
        <taxon>Methanobacteriati</taxon>
        <taxon>Methanobacteriota</taxon>
        <taxon>Stenosarchaea group</taxon>
        <taxon>Halobacteria</taxon>
        <taxon>Halobacteriales</taxon>
        <taxon>Natrialbaceae</taxon>
        <taxon>Natronobacterium</taxon>
    </lineage>
</organism>
<feature type="transmembrane region" description="Helical" evidence="6">
    <location>
        <begin position="299"/>
        <end position="328"/>
    </location>
</feature>
<dbReference type="GO" id="GO:0009055">
    <property type="term" value="F:electron transfer activity"/>
    <property type="evidence" value="ECO:0007669"/>
    <property type="project" value="InterPro"/>
</dbReference>
<dbReference type="GO" id="GO:0005886">
    <property type="term" value="C:plasma membrane"/>
    <property type="evidence" value="ECO:0007669"/>
    <property type="project" value="UniProtKB-SubCell"/>
</dbReference>
<dbReference type="Proteomes" id="UP000182829">
    <property type="component" value="Unassembled WGS sequence"/>
</dbReference>
<keyword evidence="2" id="KW-1003">Cell membrane</keyword>
<evidence type="ECO:0000313" key="9">
    <source>
        <dbReference type="Proteomes" id="UP000182829"/>
    </source>
</evidence>
<feature type="transmembrane region" description="Helical" evidence="6">
    <location>
        <begin position="177"/>
        <end position="202"/>
    </location>
</feature>
<dbReference type="Pfam" id="PF01292">
    <property type="entry name" value="Ni_hydr_CYTB"/>
    <property type="match status" value="1"/>
</dbReference>
<dbReference type="InterPro" id="IPR016174">
    <property type="entry name" value="Di-haem_cyt_TM"/>
</dbReference>
<evidence type="ECO:0000256" key="4">
    <source>
        <dbReference type="ARBA" id="ARBA00022989"/>
    </source>
</evidence>
<sequence length="336" mass="37193">MSTETATSAGATETSVIERFSSAQVWVHGVLAVSIFVLYLTGLPMTFSDHLGWLFAIFGYGNIVTLHIVAGVVMILAAVYYVLYLALTAGATGRWRLPSLPSLSNVKEAIAYFKWVVGRGEKPEAAKYNWLQKAEIWVITVEFSLLIITGLLLWFRGVFVSPEFRAMLGGHEPVADVLLLIVRDVHVLIALTALMGTTFHLYMVNVKEKYPFNDTMFKGTATAERAAHHWKKWAKDNLESVPDHPETKSPDKRTLVGVTLALMTFFMLIMLATLFASVLSPLPTREYLVALSFDPLTQGVTSIVFFIALNVAVLVLVGSLIAICYGLVKRVRGDYE</sequence>
<reference evidence="8 9" key="1">
    <citation type="submission" date="2016-10" db="EMBL/GenBank/DDBJ databases">
        <authorList>
            <person name="de Groot N.N."/>
        </authorList>
    </citation>
    <scope>NUCLEOTIDE SEQUENCE [LARGE SCALE GENOMIC DNA]</scope>
    <source>
        <strain evidence="8 9">SP2</strain>
    </source>
</reference>
<evidence type="ECO:0000256" key="3">
    <source>
        <dbReference type="ARBA" id="ARBA00022692"/>
    </source>
</evidence>
<feature type="transmembrane region" description="Helical" evidence="6">
    <location>
        <begin position="25"/>
        <end position="47"/>
    </location>
</feature>
<comment type="subcellular location">
    <subcellularLocation>
        <location evidence="1">Cell membrane</location>
        <topology evidence="1">Multi-pass membrane protein</topology>
    </subcellularLocation>
</comment>
<dbReference type="InterPro" id="IPR011577">
    <property type="entry name" value="Cyt_b561_bac/Ni-Hgenase"/>
</dbReference>
<dbReference type="OrthoDB" id="351054at2157"/>
<accession>A0A1I3PSW9</accession>
<keyword evidence="5 6" id="KW-0472">Membrane</keyword>
<keyword evidence="4 6" id="KW-1133">Transmembrane helix</keyword>
<gene>
    <name evidence="8" type="ORF">SAMN05443661_1194</name>
</gene>
<dbReference type="EMBL" id="FORO01000019">
    <property type="protein sequence ID" value="SFJ24589.1"/>
    <property type="molecule type" value="Genomic_DNA"/>
</dbReference>
<dbReference type="SUPFAM" id="SSF81342">
    <property type="entry name" value="Transmembrane di-heme cytochromes"/>
    <property type="match status" value="1"/>
</dbReference>
<dbReference type="GO" id="GO:0022904">
    <property type="term" value="P:respiratory electron transport chain"/>
    <property type="evidence" value="ECO:0007669"/>
    <property type="project" value="InterPro"/>
</dbReference>
<dbReference type="AlphaFoldDB" id="A0A1I3PSW9"/>
<evidence type="ECO:0000256" key="5">
    <source>
        <dbReference type="ARBA" id="ARBA00023136"/>
    </source>
</evidence>
<feature type="domain" description="Cytochrome b561 bacterial/Ni-hydrogenase" evidence="7">
    <location>
        <begin position="19"/>
        <end position="207"/>
    </location>
</feature>
<keyword evidence="3 6" id="KW-0812">Transmembrane</keyword>
<dbReference type="OMA" id="DRWGYWE"/>
<dbReference type="PANTHER" id="PTHR30485:SF0">
    <property type="entry name" value="NI_FE-HYDROGENASE 1 B-TYPE CYTOCHROME SUBUNIT-RELATED"/>
    <property type="match status" value="1"/>
</dbReference>
<feature type="transmembrane region" description="Helical" evidence="6">
    <location>
        <begin position="53"/>
        <end position="86"/>
    </location>
</feature>
<dbReference type="GO" id="GO:0020037">
    <property type="term" value="F:heme binding"/>
    <property type="evidence" value="ECO:0007669"/>
    <property type="project" value="TreeGrafter"/>
</dbReference>
<dbReference type="RefSeq" id="WP_005576527.1">
    <property type="nucleotide sequence ID" value="NZ_FORO01000019.1"/>
</dbReference>